<gene>
    <name evidence="4" type="ORF">Agub_g10753</name>
</gene>
<evidence type="ECO:0000256" key="3">
    <source>
        <dbReference type="SAM" id="MobiDB-lite"/>
    </source>
</evidence>
<dbReference type="AlphaFoldDB" id="A0AAD3HQ74"/>
<protein>
    <recommendedName>
        <fullName evidence="6">Galactose oxidase</fullName>
    </recommendedName>
</protein>
<name>A0AAD3HQ74_9CHLO</name>
<reference evidence="4 5" key="1">
    <citation type="journal article" date="2021" name="Sci. Rep.">
        <title>Genome sequencing of the multicellular alga Astrephomene provides insights into convergent evolution of germ-soma differentiation.</title>
        <authorList>
            <person name="Yamashita S."/>
            <person name="Yamamoto K."/>
            <person name="Matsuzaki R."/>
            <person name="Suzuki S."/>
            <person name="Yamaguchi H."/>
            <person name="Hirooka S."/>
            <person name="Minakuchi Y."/>
            <person name="Miyagishima S."/>
            <person name="Kawachi M."/>
            <person name="Toyoda A."/>
            <person name="Nozaki H."/>
        </authorList>
    </citation>
    <scope>NUCLEOTIDE SEQUENCE [LARGE SCALE GENOMIC DNA]</scope>
    <source>
        <strain evidence="4 5">NIES-4017</strain>
    </source>
</reference>
<dbReference type="EMBL" id="BMAR01000026">
    <property type="protein sequence ID" value="GFR48802.1"/>
    <property type="molecule type" value="Genomic_DNA"/>
</dbReference>
<dbReference type="Pfam" id="PF01344">
    <property type="entry name" value="Kelch_1"/>
    <property type="match status" value="1"/>
</dbReference>
<dbReference type="SUPFAM" id="SSF117281">
    <property type="entry name" value="Kelch motif"/>
    <property type="match status" value="2"/>
</dbReference>
<keyword evidence="2" id="KW-0677">Repeat</keyword>
<organism evidence="4 5">
    <name type="scientific">Astrephomene gubernaculifera</name>
    <dbReference type="NCBI Taxonomy" id="47775"/>
    <lineage>
        <taxon>Eukaryota</taxon>
        <taxon>Viridiplantae</taxon>
        <taxon>Chlorophyta</taxon>
        <taxon>core chlorophytes</taxon>
        <taxon>Chlorophyceae</taxon>
        <taxon>CS clade</taxon>
        <taxon>Chlamydomonadales</taxon>
        <taxon>Astrephomenaceae</taxon>
        <taxon>Astrephomene</taxon>
    </lineage>
</organism>
<evidence type="ECO:0000313" key="5">
    <source>
        <dbReference type="Proteomes" id="UP001054857"/>
    </source>
</evidence>
<comment type="caution">
    <text evidence="4">The sequence shown here is derived from an EMBL/GenBank/DDBJ whole genome shotgun (WGS) entry which is preliminary data.</text>
</comment>
<proteinExistence type="predicted"/>
<accession>A0AAD3HQ74</accession>
<sequence>MGGKWNLVKPKGLAPAPRGAHASVAFGTKVLVFGGADRAPVTFNDLWVLDTADGKYEWTRISPALAPGCKLLPRSGATLTVVGDRVFLFGGTEPVSGLCYNELKVLDPATWTWSNVEAQGTLPPPRHSHCSGCLADTCLIVYGGAGYQGPMQDVWFYNTLQNSWSRPVVSGQHPAAREMHTGCMVDPTTLLVYGGRGAEFKVLCDAALFDAKQMKWTAIEPTPFSRCAHSCVVLPAAAPGSGTAASAQQTTMSSEGAQPTRGGDEQQKGQQPHPHADQQEADGTSQAAEGAVAPVDSSVDTRHATGRADGNTPTTTTTSSCCGGGSSSGSSSRVLIYGGYSGEAVEGDVLQIDCRTLEIELVRRGPRESDKGGTVPSVRFAHSAVVVPTAGGKGAGGAGGGGGGGGGWAMVVFGGVNPKEDLNDVAVWVQEEQT</sequence>
<dbReference type="InterPro" id="IPR015915">
    <property type="entry name" value="Kelch-typ_b-propeller"/>
</dbReference>
<keyword evidence="5" id="KW-1185">Reference proteome</keyword>
<dbReference type="Proteomes" id="UP001054857">
    <property type="component" value="Unassembled WGS sequence"/>
</dbReference>
<dbReference type="Gene3D" id="2.120.10.80">
    <property type="entry name" value="Kelch-type beta propeller"/>
    <property type="match status" value="2"/>
</dbReference>
<evidence type="ECO:0000313" key="4">
    <source>
        <dbReference type="EMBL" id="GFR48802.1"/>
    </source>
</evidence>
<dbReference type="PANTHER" id="PTHR46093">
    <property type="entry name" value="ACYL-COA-BINDING DOMAIN-CONTAINING PROTEIN 5"/>
    <property type="match status" value="1"/>
</dbReference>
<feature type="compositionally biased region" description="Low complexity" evidence="3">
    <location>
        <begin position="239"/>
        <end position="249"/>
    </location>
</feature>
<dbReference type="PANTHER" id="PTHR46093:SF18">
    <property type="entry name" value="FIBRONECTIN TYPE-III DOMAIN-CONTAINING PROTEIN"/>
    <property type="match status" value="1"/>
</dbReference>
<dbReference type="Pfam" id="PF24681">
    <property type="entry name" value="Kelch_KLHDC2_KLHL20_DRC7"/>
    <property type="match status" value="1"/>
</dbReference>
<dbReference type="InterPro" id="IPR006652">
    <property type="entry name" value="Kelch_1"/>
</dbReference>
<evidence type="ECO:0008006" key="6">
    <source>
        <dbReference type="Google" id="ProtNLM"/>
    </source>
</evidence>
<feature type="region of interest" description="Disordered" evidence="3">
    <location>
        <begin position="239"/>
        <end position="330"/>
    </location>
</feature>
<keyword evidence="1" id="KW-0880">Kelch repeat</keyword>
<evidence type="ECO:0000256" key="1">
    <source>
        <dbReference type="ARBA" id="ARBA00022441"/>
    </source>
</evidence>
<evidence type="ECO:0000256" key="2">
    <source>
        <dbReference type="ARBA" id="ARBA00022737"/>
    </source>
</evidence>